<comment type="caution">
    <text evidence="2">The sequence shown here is derived from an EMBL/GenBank/DDBJ whole genome shotgun (WGS) entry which is preliminary data.</text>
</comment>
<proteinExistence type="predicted"/>
<evidence type="ECO:0000256" key="1">
    <source>
        <dbReference type="SAM" id="MobiDB-lite"/>
    </source>
</evidence>
<gene>
    <name evidence="2" type="ORF">PLEPLA_LOCUS26023</name>
</gene>
<accession>A0A9N7YTX2</accession>
<reference evidence="2" key="1">
    <citation type="submission" date="2020-03" db="EMBL/GenBank/DDBJ databases">
        <authorList>
            <person name="Weist P."/>
        </authorList>
    </citation>
    <scope>NUCLEOTIDE SEQUENCE</scope>
</reference>
<evidence type="ECO:0000313" key="3">
    <source>
        <dbReference type="Proteomes" id="UP001153269"/>
    </source>
</evidence>
<sequence length="161" mass="17783">MSRKDAQIAHEVVPGVWPVSAFPPKMPKLRPRVLRDIPVQQWEKWQPEEPSSPRISREVPYHRKNVKEKGGSSIGFTVQSIGGVVRPVAETPKPSATPWPQPPPAEVPPDTSDKRPSAGRPKPLLERSGNVVVANKPQDVVVPQEPDRLGPVFTVSFVFSL</sequence>
<organism evidence="2 3">
    <name type="scientific">Pleuronectes platessa</name>
    <name type="common">European plaice</name>
    <dbReference type="NCBI Taxonomy" id="8262"/>
    <lineage>
        <taxon>Eukaryota</taxon>
        <taxon>Metazoa</taxon>
        <taxon>Chordata</taxon>
        <taxon>Craniata</taxon>
        <taxon>Vertebrata</taxon>
        <taxon>Euteleostomi</taxon>
        <taxon>Actinopterygii</taxon>
        <taxon>Neopterygii</taxon>
        <taxon>Teleostei</taxon>
        <taxon>Neoteleostei</taxon>
        <taxon>Acanthomorphata</taxon>
        <taxon>Carangaria</taxon>
        <taxon>Pleuronectiformes</taxon>
        <taxon>Pleuronectoidei</taxon>
        <taxon>Pleuronectidae</taxon>
        <taxon>Pleuronectes</taxon>
    </lineage>
</organism>
<dbReference type="EMBL" id="CADEAL010002106">
    <property type="protein sequence ID" value="CAB1438057.1"/>
    <property type="molecule type" value="Genomic_DNA"/>
</dbReference>
<feature type="compositionally biased region" description="Pro residues" evidence="1">
    <location>
        <begin position="95"/>
        <end position="107"/>
    </location>
</feature>
<keyword evidence="3" id="KW-1185">Reference proteome</keyword>
<dbReference type="Proteomes" id="UP001153269">
    <property type="component" value="Unassembled WGS sequence"/>
</dbReference>
<protein>
    <submittedName>
        <fullName evidence="2">Uncharacterized protein</fullName>
    </submittedName>
</protein>
<evidence type="ECO:0000313" key="2">
    <source>
        <dbReference type="EMBL" id="CAB1438057.1"/>
    </source>
</evidence>
<dbReference type="AlphaFoldDB" id="A0A9N7YTX2"/>
<name>A0A9N7YTX2_PLEPL</name>
<feature type="region of interest" description="Disordered" evidence="1">
    <location>
        <begin position="44"/>
        <end position="131"/>
    </location>
</feature>